<proteinExistence type="predicted"/>
<keyword evidence="4" id="KW-1185">Reference proteome</keyword>
<dbReference type="RefSeq" id="WP_218632964.1">
    <property type="nucleotide sequence ID" value="NZ_JAHVAH010000001.1"/>
</dbReference>
<organism evidence="3 4">
    <name type="scientific">Sphingomicrobium clamense</name>
    <dbReference type="NCBI Taxonomy" id="2851013"/>
    <lineage>
        <taxon>Bacteria</taxon>
        <taxon>Pseudomonadati</taxon>
        <taxon>Pseudomonadota</taxon>
        <taxon>Alphaproteobacteria</taxon>
        <taxon>Sphingomonadales</taxon>
        <taxon>Sphingomonadaceae</taxon>
        <taxon>Sphingomicrobium</taxon>
    </lineage>
</organism>
<protein>
    <submittedName>
        <fullName evidence="3">Uncharacterized protein</fullName>
    </submittedName>
</protein>
<comment type="caution">
    <text evidence="3">The sequence shown here is derived from an EMBL/GenBank/DDBJ whole genome shotgun (WGS) entry which is preliminary data.</text>
</comment>
<evidence type="ECO:0000313" key="3">
    <source>
        <dbReference type="EMBL" id="MBW0145024.1"/>
    </source>
</evidence>
<accession>A0ABS6V639</accession>
<keyword evidence="2" id="KW-1133">Transmembrane helix</keyword>
<evidence type="ECO:0000256" key="1">
    <source>
        <dbReference type="SAM" id="MobiDB-lite"/>
    </source>
</evidence>
<feature type="region of interest" description="Disordered" evidence="1">
    <location>
        <begin position="90"/>
        <end position="110"/>
    </location>
</feature>
<feature type="transmembrane region" description="Helical" evidence="2">
    <location>
        <begin position="12"/>
        <end position="31"/>
    </location>
</feature>
<sequence length="110" mass="12447">MDAFTESIFITIWIVLGLFMLRYLLTAVVGADRMGTNRKKRHTAGIDDAQIKELRQQVTMLTDRVKVLEKITVEDGNSLAAEIERLREPEQLGYGGADDLTAPQRSRNRV</sequence>
<dbReference type="Proteomes" id="UP000698028">
    <property type="component" value="Unassembled WGS sequence"/>
</dbReference>
<gene>
    <name evidence="3" type="ORF">KTQ36_06905</name>
</gene>
<name>A0ABS6V639_9SPHN</name>
<evidence type="ECO:0000256" key="2">
    <source>
        <dbReference type="SAM" id="Phobius"/>
    </source>
</evidence>
<keyword evidence="2" id="KW-0812">Transmembrane</keyword>
<reference evidence="3 4" key="1">
    <citation type="submission" date="2021-07" db="EMBL/GenBank/DDBJ databases">
        <title>The draft genome sequence of Sphingomicrobium sp. B8.</title>
        <authorList>
            <person name="Mu L."/>
        </authorList>
    </citation>
    <scope>NUCLEOTIDE SEQUENCE [LARGE SCALE GENOMIC DNA]</scope>
    <source>
        <strain evidence="3 4">B8</strain>
    </source>
</reference>
<dbReference type="EMBL" id="JAHVAH010000001">
    <property type="protein sequence ID" value="MBW0145024.1"/>
    <property type="molecule type" value="Genomic_DNA"/>
</dbReference>
<keyword evidence="2" id="KW-0472">Membrane</keyword>
<evidence type="ECO:0000313" key="4">
    <source>
        <dbReference type="Proteomes" id="UP000698028"/>
    </source>
</evidence>